<sequence length="154" mass="15924">MHISATLLFALASAAVARPQDTSIAAGSRKNVYLATCTTRGLLDSPADSSSTVIYYNGPSSSRDPSDVATVSQPARDWEGSTKRTYVNGASFTSSINAGAGDLPKSQIAGTATLGGEDFVCFVDGTSTFKFNEGLLGLGSTNCKADYWCASTSV</sequence>
<gene>
    <name evidence="2" type="ORF">EK21DRAFT_87614</name>
</gene>
<feature type="chain" id="PRO_5040313380" evidence="1">
    <location>
        <begin position="18"/>
        <end position="154"/>
    </location>
</feature>
<comment type="caution">
    <text evidence="2">The sequence shown here is derived from an EMBL/GenBank/DDBJ whole genome shotgun (WGS) entry which is preliminary data.</text>
</comment>
<reference evidence="2" key="1">
    <citation type="journal article" date="2020" name="Stud. Mycol.">
        <title>101 Dothideomycetes genomes: a test case for predicting lifestyles and emergence of pathogens.</title>
        <authorList>
            <person name="Haridas S."/>
            <person name="Albert R."/>
            <person name="Binder M."/>
            <person name="Bloem J."/>
            <person name="Labutti K."/>
            <person name="Salamov A."/>
            <person name="Andreopoulos B."/>
            <person name="Baker S."/>
            <person name="Barry K."/>
            <person name="Bills G."/>
            <person name="Bluhm B."/>
            <person name="Cannon C."/>
            <person name="Castanera R."/>
            <person name="Culley D."/>
            <person name="Daum C."/>
            <person name="Ezra D."/>
            <person name="Gonzalez J."/>
            <person name="Henrissat B."/>
            <person name="Kuo A."/>
            <person name="Liang C."/>
            <person name="Lipzen A."/>
            <person name="Lutzoni F."/>
            <person name="Magnuson J."/>
            <person name="Mondo S."/>
            <person name="Nolan M."/>
            <person name="Ohm R."/>
            <person name="Pangilinan J."/>
            <person name="Park H.-J."/>
            <person name="Ramirez L."/>
            <person name="Alfaro M."/>
            <person name="Sun H."/>
            <person name="Tritt A."/>
            <person name="Yoshinaga Y."/>
            <person name="Zwiers L.-H."/>
            <person name="Turgeon B."/>
            <person name="Goodwin S."/>
            <person name="Spatafora J."/>
            <person name="Crous P."/>
            <person name="Grigoriev I."/>
        </authorList>
    </citation>
    <scope>NUCLEOTIDE SEQUENCE</scope>
    <source>
        <strain evidence="2">CBS 110217</strain>
    </source>
</reference>
<dbReference type="OrthoDB" id="3783760at2759"/>
<organism evidence="2 3">
    <name type="scientific">Setomelanomma holmii</name>
    <dbReference type="NCBI Taxonomy" id="210430"/>
    <lineage>
        <taxon>Eukaryota</taxon>
        <taxon>Fungi</taxon>
        <taxon>Dikarya</taxon>
        <taxon>Ascomycota</taxon>
        <taxon>Pezizomycotina</taxon>
        <taxon>Dothideomycetes</taxon>
        <taxon>Pleosporomycetidae</taxon>
        <taxon>Pleosporales</taxon>
        <taxon>Pleosporineae</taxon>
        <taxon>Phaeosphaeriaceae</taxon>
        <taxon>Setomelanomma</taxon>
    </lineage>
</organism>
<feature type="signal peptide" evidence="1">
    <location>
        <begin position="1"/>
        <end position="17"/>
    </location>
</feature>
<keyword evidence="1" id="KW-0732">Signal</keyword>
<dbReference type="Proteomes" id="UP000799777">
    <property type="component" value="Unassembled WGS sequence"/>
</dbReference>
<protein>
    <submittedName>
        <fullName evidence="2">Uncharacterized protein</fullName>
    </submittedName>
</protein>
<proteinExistence type="predicted"/>
<dbReference type="EMBL" id="ML978176">
    <property type="protein sequence ID" value="KAF2032003.1"/>
    <property type="molecule type" value="Genomic_DNA"/>
</dbReference>
<evidence type="ECO:0000256" key="1">
    <source>
        <dbReference type="SAM" id="SignalP"/>
    </source>
</evidence>
<dbReference type="AlphaFoldDB" id="A0A9P4HCA5"/>
<accession>A0A9P4HCA5</accession>
<evidence type="ECO:0000313" key="3">
    <source>
        <dbReference type="Proteomes" id="UP000799777"/>
    </source>
</evidence>
<evidence type="ECO:0000313" key="2">
    <source>
        <dbReference type="EMBL" id="KAF2032003.1"/>
    </source>
</evidence>
<name>A0A9P4HCA5_9PLEO</name>
<keyword evidence="3" id="KW-1185">Reference proteome</keyword>